<dbReference type="InterPro" id="IPR012398">
    <property type="entry name" value="PRIB5"/>
</dbReference>
<dbReference type="InterPro" id="IPR051710">
    <property type="entry name" value="Phosphatase_SH3-domain"/>
</dbReference>
<evidence type="ECO:0000313" key="2">
    <source>
        <dbReference type="Proteomes" id="UP000026962"/>
    </source>
</evidence>
<dbReference type="SUPFAM" id="SSF53254">
    <property type="entry name" value="Phosphoglycerate mutase-like"/>
    <property type="match status" value="1"/>
</dbReference>
<dbReference type="Gramene" id="OPUNC03G00180.1">
    <property type="protein sequence ID" value="OPUNC03G00180.1"/>
    <property type="gene ID" value="OPUNC03G00180"/>
</dbReference>
<dbReference type="PANTHER" id="PTHR16469">
    <property type="entry name" value="UBIQUITIN-ASSOCIATED AND SH3 DOMAIN-CONTAINING BA-RELATED"/>
    <property type="match status" value="1"/>
</dbReference>
<dbReference type="PIRSF" id="PIRSF015897">
    <property type="entry name" value="PRIB5"/>
    <property type="match status" value="1"/>
</dbReference>
<dbReference type="SMART" id="SM00855">
    <property type="entry name" value="PGAM"/>
    <property type="match status" value="1"/>
</dbReference>
<dbReference type="PANTHER" id="PTHR16469:SF27">
    <property type="entry name" value="UBIQUITIN-ASSOCIATED AND SH3 DOMAIN-CONTAINING BA-RELATED"/>
    <property type="match status" value="1"/>
</dbReference>
<dbReference type="InterPro" id="IPR013078">
    <property type="entry name" value="His_Pase_superF_clade-1"/>
</dbReference>
<sequence>MHHQDRSRFAAMQRVVVMRHGDRVDHADPLWGVNNPRPWDPPLTDGGLLRASTVGDRIRAAAAADGFQIHRVLVSPFIRCLQTAAQAIAALSPIKVSIEYGLSEMMNTQAMGLVVSQVAPSIDRWFPDISQLEAALPAGSIDHSAEPLYQEVPKWGESVWEARSRYASVIKALADKYPDENLLLVTHGEGVGASVSFFEPGVEIYEVEYCAYSVLGRQQHKVVGSEQGFNNLRVLSTSGPTGIHYYYTTPSPAAVAVASSSEVPDH</sequence>
<dbReference type="CDD" id="cd07067">
    <property type="entry name" value="HP_PGM_like"/>
    <property type="match status" value="1"/>
</dbReference>
<organism evidence="1">
    <name type="scientific">Oryza punctata</name>
    <name type="common">Red rice</name>
    <dbReference type="NCBI Taxonomy" id="4537"/>
    <lineage>
        <taxon>Eukaryota</taxon>
        <taxon>Viridiplantae</taxon>
        <taxon>Streptophyta</taxon>
        <taxon>Embryophyta</taxon>
        <taxon>Tracheophyta</taxon>
        <taxon>Spermatophyta</taxon>
        <taxon>Magnoliopsida</taxon>
        <taxon>Liliopsida</taxon>
        <taxon>Poales</taxon>
        <taxon>Poaceae</taxon>
        <taxon>BOP clade</taxon>
        <taxon>Oryzoideae</taxon>
        <taxon>Oryzeae</taxon>
        <taxon>Oryzinae</taxon>
        <taxon>Oryza</taxon>
    </lineage>
</organism>
<evidence type="ECO:0008006" key="3">
    <source>
        <dbReference type="Google" id="ProtNLM"/>
    </source>
</evidence>
<dbReference type="Proteomes" id="UP000026962">
    <property type="component" value="Chromosome 3"/>
</dbReference>
<reference evidence="1" key="2">
    <citation type="submission" date="2018-05" db="EMBL/GenBank/DDBJ databases">
        <title>OpunRS2 (Oryza punctata Reference Sequence Version 2).</title>
        <authorList>
            <person name="Zhang J."/>
            <person name="Kudrna D."/>
            <person name="Lee S."/>
            <person name="Talag J."/>
            <person name="Welchert J."/>
            <person name="Wing R.A."/>
        </authorList>
    </citation>
    <scope>NUCLEOTIDE SEQUENCE [LARGE SCALE GENOMIC DNA]</scope>
</reference>
<dbReference type="eggNOG" id="KOG3734">
    <property type="taxonomic scope" value="Eukaryota"/>
</dbReference>
<reference evidence="1" key="1">
    <citation type="submission" date="2015-04" db="UniProtKB">
        <authorList>
            <consortium name="EnsemblPlants"/>
        </authorList>
    </citation>
    <scope>IDENTIFICATION</scope>
</reference>
<protein>
    <recommendedName>
        <fullName evidence="3">Phosphoglycerate mutase family protein</fullName>
    </recommendedName>
</protein>
<dbReference type="AlphaFoldDB" id="A0A0E0K7I0"/>
<dbReference type="EnsemblPlants" id="OPUNC03G00180.1">
    <property type="protein sequence ID" value="OPUNC03G00180.1"/>
    <property type="gene ID" value="OPUNC03G00180"/>
</dbReference>
<keyword evidence="2" id="KW-1185">Reference proteome</keyword>
<dbReference type="STRING" id="4537.A0A0E0K7I0"/>
<name>A0A0E0K7I0_ORYPU</name>
<proteinExistence type="predicted"/>
<dbReference type="Pfam" id="PF00300">
    <property type="entry name" value="His_Phos_1"/>
    <property type="match status" value="1"/>
</dbReference>
<evidence type="ECO:0000313" key="1">
    <source>
        <dbReference type="EnsemblPlants" id="OPUNC03G00180.1"/>
    </source>
</evidence>
<dbReference type="InterPro" id="IPR029033">
    <property type="entry name" value="His_PPase_superfam"/>
</dbReference>
<dbReference type="Gene3D" id="3.40.50.1240">
    <property type="entry name" value="Phosphoglycerate mutase-like"/>
    <property type="match status" value="1"/>
</dbReference>
<dbReference type="FunFam" id="3.40.50.1240:FF:000079">
    <property type="entry name" value="Phosphoglycerate mutase family protein"/>
    <property type="match status" value="1"/>
</dbReference>
<accession>A0A0E0K7I0</accession>
<dbReference type="OMA" id="FDFMISD"/>